<feature type="region of interest" description="Disordered" evidence="1">
    <location>
        <begin position="98"/>
        <end position="118"/>
    </location>
</feature>
<gene>
    <name evidence="2" type="ORF">Ahy_A07g033164</name>
</gene>
<proteinExistence type="predicted"/>
<comment type="caution">
    <text evidence="2">The sequence shown here is derived from an EMBL/GenBank/DDBJ whole genome shotgun (WGS) entry which is preliminary data.</text>
</comment>
<evidence type="ECO:0000256" key="1">
    <source>
        <dbReference type="SAM" id="MobiDB-lite"/>
    </source>
</evidence>
<dbReference type="PANTHER" id="PTHR37613:SF4">
    <property type="entry name" value="DUF4378 DOMAIN-CONTAINING PROTEIN"/>
    <property type="match status" value="1"/>
</dbReference>
<dbReference type="Proteomes" id="UP000289738">
    <property type="component" value="Chromosome A07"/>
</dbReference>
<dbReference type="PANTHER" id="PTHR37613">
    <property type="entry name" value="DUF4378 DOMAIN PROTEIN"/>
    <property type="match status" value="1"/>
</dbReference>
<dbReference type="OrthoDB" id="691329at2759"/>
<dbReference type="Gramene" id="arahy.Tifrunner.gnm2.ann2.Ah17g495400.1">
    <property type="protein sequence ID" value="arahy.Tifrunner.gnm2.ann2.Ah17g495400.1-CDS"/>
    <property type="gene ID" value="arahy.Tifrunner.gnm2.ann2.Ah17g495400"/>
</dbReference>
<keyword evidence="3" id="KW-1185">Reference proteome</keyword>
<evidence type="ECO:0000313" key="2">
    <source>
        <dbReference type="EMBL" id="RYR47213.1"/>
    </source>
</evidence>
<dbReference type="EMBL" id="SDMP01000007">
    <property type="protein sequence ID" value="RYR47213.1"/>
    <property type="molecule type" value="Genomic_DNA"/>
</dbReference>
<reference evidence="2 3" key="1">
    <citation type="submission" date="2019-01" db="EMBL/GenBank/DDBJ databases">
        <title>Sequencing of cultivated peanut Arachis hypogaea provides insights into genome evolution and oil improvement.</title>
        <authorList>
            <person name="Chen X."/>
        </authorList>
    </citation>
    <scope>NUCLEOTIDE SEQUENCE [LARGE SCALE GENOMIC DNA]</scope>
    <source>
        <strain evidence="3">cv. Fuhuasheng</strain>
        <tissue evidence="2">Leaves</tissue>
    </source>
</reference>
<dbReference type="AlphaFoldDB" id="A0A445C8M3"/>
<feature type="compositionally biased region" description="Polar residues" evidence="1">
    <location>
        <begin position="99"/>
        <end position="118"/>
    </location>
</feature>
<name>A0A445C8M3_ARAHY</name>
<protein>
    <submittedName>
        <fullName evidence="2">Uncharacterized protein</fullName>
    </submittedName>
</protein>
<evidence type="ECO:0000313" key="3">
    <source>
        <dbReference type="Proteomes" id="UP000289738"/>
    </source>
</evidence>
<organism evidence="2 3">
    <name type="scientific">Arachis hypogaea</name>
    <name type="common">Peanut</name>
    <dbReference type="NCBI Taxonomy" id="3818"/>
    <lineage>
        <taxon>Eukaryota</taxon>
        <taxon>Viridiplantae</taxon>
        <taxon>Streptophyta</taxon>
        <taxon>Embryophyta</taxon>
        <taxon>Tracheophyta</taxon>
        <taxon>Spermatophyta</taxon>
        <taxon>Magnoliopsida</taxon>
        <taxon>eudicotyledons</taxon>
        <taxon>Gunneridae</taxon>
        <taxon>Pentapetalae</taxon>
        <taxon>rosids</taxon>
        <taxon>fabids</taxon>
        <taxon>Fabales</taxon>
        <taxon>Fabaceae</taxon>
        <taxon>Papilionoideae</taxon>
        <taxon>50 kb inversion clade</taxon>
        <taxon>dalbergioids sensu lato</taxon>
        <taxon>Dalbergieae</taxon>
        <taxon>Pterocarpus clade</taxon>
        <taxon>Arachis</taxon>
    </lineage>
</organism>
<accession>A0A445C8M3</accession>
<sequence>MASTEKRLAEFLNEKQEPFILELYLLERGYSKRLTSKSTSLSKRKKSVFPFSKLLTALHNKLAFHNQKFCAAANSDRFSNASSSTVFHSCSDFDEDRTSSASHTDNIPSSQHATNNGKHCQTCLDQGQELNEDVSGIQNYGVLAPKKITEDSLLSAALWSLLIQTAKSESYGYRMQLQELLGTNKSNQVVFDCEREEEEAGQQVGHESKSKIMKLLTLDYSKSMNEWSKFEQHVKAVSVEIAEGILEGVKHEIVSDMIQISTPTAFSSYLSSNKLPPISHPLLAS</sequence>